<dbReference type="Proteomes" id="UP000322810">
    <property type="component" value="Unassembled WGS sequence"/>
</dbReference>
<accession>A0ABY3LMM5</accession>
<dbReference type="Gene3D" id="3.30.420.40">
    <property type="match status" value="1"/>
</dbReference>
<dbReference type="InterPro" id="IPR043129">
    <property type="entry name" value="ATPase_NBD"/>
</dbReference>
<evidence type="ECO:0000313" key="3">
    <source>
        <dbReference type="EMBL" id="TYB42660.1"/>
    </source>
</evidence>
<comment type="caution">
    <text evidence="3">The sequence shown here is derived from an EMBL/GenBank/DDBJ whole genome shotgun (WGS) entry which is preliminary data.</text>
</comment>
<keyword evidence="4" id="KW-1185">Reference proteome</keyword>
<evidence type="ECO:0000256" key="1">
    <source>
        <dbReference type="ARBA" id="ARBA00006479"/>
    </source>
</evidence>
<evidence type="ECO:0000256" key="2">
    <source>
        <dbReference type="SAM" id="MobiDB-lite"/>
    </source>
</evidence>
<organism evidence="3 4">
    <name type="scientific">Microbispora tritici</name>
    <dbReference type="NCBI Taxonomy" id="2604471"/>
    <lineage>
        <taxon>Bacteria</taxon>
        <taxon>Bacillati</taxon>
        <taxon>Actinomycetota</taxon>
        <taxon>Actinomycetes</taxon>
        <taxon>Streptosporangiales</taxon>
        <taxon>Streptosporangiaceae</taxon>
        <taxon>Microbispora</taxon>
    </lineage>
</organism>
<evidence type="ECO:0000313" key="4">
    <source>
        <dbReference type="Proteomes" id="UP000322810"/>
    </source>
</evidence>
<name>A0ABY3LMM5_9ACTN</name>
<protein>
    <submittedName>
        <fullName evidence="3">ROK family protein</fullName>
    </submittedName>
</protein>
<dbReference type="InterPro" id="IPR000600">
    <property type="entry name" value="ROK"/>
</dbReference>
<sequence length="158" mass="17024">MACSGDGTSDRHRRRLPRPRPGERHGARGADAARLRTRYDRIRSLGDDGTGAGDRRMMQVVAQVGQWLGLGGSIVANLFNPRLIVIGGYFASLAEWLLPHGQDQLQRLVVAAPAAQCRFVASTLGFGAASRGAASMVVNRIIDDPTTIMDSLPRPTAY</sequence>
<dbReference type="EMBL" id="VSEX01000131">
    <property type="protein sequence ID" value="TYB42660.1"/>
    <property type="molecule type" value="Genomic_DNA"/>
</dbReference>
<proteinExistence type="inferred from homology"/>
<comment type="similarity">
    <text evidence="1">Belongs to the ROK (NagC/XylR) family.</text>
</comment>
<dbReference type="Pfam" id="PF00480">
    <property type="entry name" value="ROK"/>
    <property type="match status" value="1"/>
</dbReference>
<gene>
    <name evidence="3" type="ORF">FXF59_34245</name>
</gene>
<dbReference type="SUPFAM" id="SSF53067">
    <property type="entry name" value="Actin-like ATPase domain"/>
    <property type="match status" value="1"/>
</dbReference>
<feature type="compositionally biased region" description="Basic and acidic residues" evidence="2">
    <location>
        <begin position="20"/>
        <end position="31"/>
    </location>
</feature>
<reference evidence="3 4" key="1">
    <citation type="submission" date="2019-08" db="EMBL/GenBank/DDBJ databases">
        <title>Microbispora tritici sp. nov., a novel actinomycete isolated from a root of wheat (Triticum aestivum L.).</title>
        <authorList>
            <person name="Klykleung N."/>
            <person name="Tanasupawat S."/>
        </authorList>
    </citation>
    <scope>NUCLEOTIDE SEQUENCE [LARGE SCALE GENOMIC DNA]</scope>
    <source>
        <strain evidence="3 4">MT50</strain>
    </source>
</reference>
<feature type="region of interest" description="Disordered" evidence="2">
    <location>
        <begin position="1"/>
        <end position="31"/>
    </location>
</feature>